<evidence type="ECO:0000313" key="6">
    <source>
        <dbReference type="Proteomes" id="UP001583280"/>
    </source>
</evidence>
<protein>
    <recommendedName>
        <fullName evidence="7">Up-regulated during septation protein 1 domain-containing protein</fullName>
    </recommendedName>
</protein>
<dbReference type="PANTHER" id="PTHR43049">
    <property type="entry name" value="EARLY ENDOSOME ANTIGEN"/>
    <property type="match status" value="1"/>
</dbReference>
<feature type="region of interest" description="Disordered" evidence="2">
    <location>
        <begin position="1"/>
        <end position="30"/>
    </location>
</feature>
<evidence type="ECO:0000313" key="5">
    <source>
        <dbReference type="EMBL" id="KAL1887993.1"/>
    </source>
</evidence>
<feature type="compositionally biased region" description="Acidic residues" evidence="2">
    <location>
        <begin position="488"/>
        <end position="498"/>
    </location>
</feature>
<dbReference type="InterPro" id="IPR029191">
    <property type="entry name" value="Uds1"/>
</dbReference>
<keyword evidence="1" id="KW-0175">Coiled coil</keyword>
<feature type="compositionally biased region" description="Low complexity" evidence="2">
    <location>
        <begin position="1"/>
        <end position="11"/>
    </location>
</feature>
<dbReference type="Gene3D" id="1.10.287.1490">
    <property type="match status" value="1"/>
</dbReference>
<evidence type="ECO:0008006" key="7">
    <source>
        <dbReference type="Google" id="ProtNLM"/>
    </source>
</evidence>
<feature type="coiled-coil region" evidence="1">
    <location>
        <begin position="519"/>
        <end position="676"/>
    </location>
</feature>
<feature type="region of interest" description="Disordered" evidence="2">
    <location>
        <begin position="470"/>
        <end position="498"/>
    </location>
</feature>
<organism evidence="5 6">
    <name type="scientific">Ceratocystis pirilliformis</name>
    <dbReference type="NCBI Taxonomy" id="259994"/>
    <lineage>
        <taxon>Eukaryota</taxon>
        <taxon>Fungi</taxon>
        <taxon>Dikarya</taxon>
        <taxon>Ascomycota</taxon>
        <taxon>Pezizomycotina</taxon>
        <taxon>Sordariomycetes</taxon>
        <taxon>Hypocreomycetidae</taxon>
        <taxon>Microascales</taxon>
        <taxon>Ceratocystidaceae</taxon>
        <taxon>Ceratocystis</taxon>
    </lineage>
</organism>
<feature type="domain" description="Up-regulated during septation protein 1" evidence="3">
    <location>
        <begin position="73"/>
        <end position="201"/>
    </location>
</feature>
<feature type="region of interest" description="Disordered" evidence="2">
    <location>
        <begin position="136"/>
        <end position="160"/>
    </location>
</feature>
<dbReference type="Pfam" id="PF15456">
    <property type="entry name" value="Uds1"/>
    <property type="match status" value="1"/>
</dbReference>
<evidence type="ECO:0000256" key="1">
    <source>
        <dbReference type="SAM" id="Coils"/>
    </source>
</evidence>
<dbReference type="InterPro" id="IPR056703">
    <property type="entry name" value="DUF7801"/>
</dbReference>
<dbReference type="Pfam" id="PF25078">
    <property type="entry name" value="DUF7801"/>
    <property type="match status" value="1"/>
</dbReference>
<evidence type="ECO:0000259" key="4">
    <source>
        <dbReference type="Pfam" id="PF25078"/>
    </source>
</evidence>
<feature type="compositionally biased region" description="Basic and acidic residues" evidence="2">
    <location>
        <begin position="882"/>
        <end position="906"/>
    </location>
</feature>
<sequence>MTSYAQQQQQQPHLYQAPNGAHRNDSTTLSVPITGNLMADSYQNGNYPIESPRFPQPRPISTSFVDLKDPIQIHLLTETALADSRSFQIVSQDQVDVLKKQCQYISQRIEQTKANLALQTKYRDAAISMTKLYTPGPRRRSLTSNRSSLTSIAGAREAEAERETAEKRCEELAAELFQLEKRLVEPQRRLLEHTSAILQLTHRASHKKMMQQQLLNNPSGMHLFNGMPGSPESLYTYSTNRSSLASDDDIEFDTSKQFPKHHASGLEIPVKSPIREQTTRLREDVEQLKEDNARLVQENQLLKTSESKLDAINHAVRDLIIAFNPDENAEYPDQPRRGATGQLFIDTQLDYLEKGIQMARQEQEYSLSNSSSNGQRVDGDGNQSDNHTRLRSINGIVLAMLASAGADQPPSPGPTGNLLEDEISYLERAINVAEKELGPRGAVSISTTSGNVEGELKMIWDNMQSRAAFMKKDREDRKKQRAEKGLVDEDDEEAEDEDVNEPYSFIAFTSKVNFMATRVRRLAEEKVVLKRQIKQQRELNQKADAEEVLRLQGEVDNKQAEIIELRTQLAEVKDHLDSARAEISRNENLLQTALRDVEDLAQDRSIGQEDNAKAASLRTELETTKTQLNGLQQRATDLETRAAAAEASRADAEVARQQTEARLTHSEATRKDLEVQVAGVDTKISELSAQLAEAVTARAAINEALDSKQKEVDMRTRQVQEKEDLLESMNFMLAELKTELTIAQAELDGAYGSRAERAKDIAAMKSTLEVQKIQTETDTLRKELAATVKQLQEITSVSIAAETEKVEIEARLDDAEQARGTLESELEEVRTRLDKEVLAGRERMAKLQESLDEEKLKGGAAAGLAKGASMLSEQFRLTMREERRKFQDDMREEQTRRRKVEEELRQLRRAAGMRSPMTPAPPTGAA</sequence>
<name>A0ABR3YI41_9PEZI</name>
<proteinExistence type="predicted"/>
<feature type="domain" description="DUF7801" evidence="4">
    <location>
        <begin position="715"/>
        <end position="857"/>
    </location>
</feature>
<feature type="region of interest" description="Disordered" evidence="2">
    <location>
        <begin position="882"/>
        <end position="926"/>
    </location>
</feature>
<gene>
    <name evidence="5" type="ORF">Cpir12675_006344</name>
</gene>
<reference evidence="5 6" key="1">
    <citation type="journal article" date="2024" name="IMA Fungus">
        <title>IMA Genome - F19 : A genome assembly and annotation guide to empower mycologists, including annotated draft genome sequences of Ceratocystis pirilliformis, Diaporthe australafricana, Fusarium ophioides, Paecilomyces lecythidis, and Sporothrix stenoceras.</title>
        <authorList>
            <person name="Aylward J."/>
            <person name="Wilson A.M."/>
            <person name="Visagie C.M."/>
            <person name="Spraker J."/>
            <person name="Barnes I."/>
            <person name="Buitendag C."/>
            <person name="Ceriani C."/>
            <person name="Del Mar Angel L."/>
            <person name="du Plessis D."/>
            <person name="Fuchs T."/>
            <person name="Gasser K."/>
            <person name="Kramer D."/>
            <person name="Li W."/>
            <person name="Munsamy K."/>
            <person name="Piso A."/>
            <person name="Price J.L."/>
            <person name="Sonnekus B."/>
            <person name="Thomas C."/>
            <person name="van der Nest A."/>
            <person name="van Dijk A."/>
            <person name="van Heerden A."/>
            <person name="van Vuuren N."/>
            <person name="Yilmaz N."/>
            <person name="Duong T.A."/>
            <person name="van der Merwe N.A."/>
            <person name="Wingfield M.J."/>
            <person name="Wingfield B.D."/>
        </authorList>
    </citation>
    <scope>NUCLEOTIDE SEQUENCE [LARGE SCALE GENOMIC DNA]</scope>
    <source>
        <strain evidence="5 6">CMW 12675</strain>
    </source>
</reference>
<feature type="compositionally biased region" description="Low complexity" evidence="2">
    <location>
        <begin position="142"/>
        <end position="155"/>
    </location>
</feature>
<feature type="compositionally biased region" description="Polar residues" evidence="2">
    <location>
        <begin position="364"/>
        <end position="385"/>
    </location>
</feature>
<feature type="coiled-coil region" evidence="1">
    <location>
        <begin position="719"/>
        <end position="746"/>
    </location>
</feature>
<feature type="region of interest" description="Disordered" evidence="2">
    <location>
        <begin position="363"/>
        <end position="388"/>
    </location>
</feature>
<feature type="compositionally biased region" description="Basic and acidic residues" evidence="2">
    <location>
        <begin position="470"/>
        <end position="487"/>
    </location>
</feature>
<dbReference type="EMBL" id="JAWDJO010000285">
    <property type="protein sequence ID" value="KAL1887993.1"/>
    <property type="molecule type" value="Genomic_DNA"/>
</dbReference>
<keyword evidence="6" id="KW-1185">Reference proteome</keyword>
<comment type="caution">
    <text evidence="5">The sequence shown here is derived from an EMBL/GenBank/DDBJ whole genome shotgun (WGS) entry which is preliminary data.</text>
</comment>
<evidence type="ECO:0000256" key="2">
    <source>
        <dbReference type="SAM" id="MobiDB-lite"/>
    </source>
</evidence>
<evidence type="ECO:0000259" key="3">
    <source>
        <dbReference type="Pfam" id="PF15456"/>
    </source>
</evidence>
<feature type="coiled-coil region" evidence="1">
    <location>
        <begin position="278"/>
        <end position="305"/>
    </location>
</feature>
<dbReference type="Proteomes" id="UP001583280">
    <property type="component" value="Unassembled WGS sequence"/>
</dbReference>
<feature type="coiled-coil region" evidence="1">
    <location>
        <begin position="798"/>
        <end position="832"/>
    </location>
</feature>
<accession>A0ABR3YI41</accession>
<dbReference type="PANTHER" id="PTHR43049:SF1">
    <property type="entry name" value="EARLY ENDOSOME ANTIGEN"/>
    <property type="match status" value="1"/>
</dbReference>